<keyword evidence="3" id="KW-0489">Methyltransferase</keyword>
<dbReference type="Pfam" id="PF00439">
    <property type="entry name" value="Bromodomain"/>
    <property type="match status" value="1"/>
</dbReference>
<dbReference type="PANTHER" id="PTHR45814">
    <property type="entry name" value="HISTONE-LYSINE N-METHYLTRANSFERASE SETD1"/>
    <property type="match status" value="1"/>
</dbReference>
<dbReference type="InterPro" id="IPR001487">
    <property type="entry name" value="Bromodomain"/>
</dbReference>
<dbReference type="PROSITE" id="PS50014">
    <property type="entry name" value="BROMODOMAIN_2"/>
    <property type="match status" value="1"/>
</dbReference>
<evidence type="ECO:0000259" key="18">
    <source>
        <dbReference type="PROSITE" id="PS50014"/>
    </source>
</evidence>
<keyword evidence="10 15" id="KW-0103">Bromodomain</keyword>
<organism evidence="22 23">
    <name type="scientific">Babesia divergens</name>
    <dbReference type="NCBI Taxonomy" id="32595"/>
    <lineage>
        <taxon>Eukaryota</taxon>
        <taxon>Sar</taxon>
        <taxon>Alveolata</taxon>
        <taxon>Apicomplexa</taxon>
        <taxon>Aconoidasida</taxon>
        <taxon>Piroplasmida</taxon>
        <taxon>Babesiidae</taxon>
        <taxon>Babesia</taxon>
    </lineage>
</organism>
<dbReference type="SMART" id="SM00508">
    <property type="entry name" value="PostSET"/>
    <property type="match status" value="1"/>
</dbReference>
<dbReference type="SMART" id="SM00249">
    <property type="entry name" value="PHD"/>
    <property type="match status" value="4"/>
</dbReference>
<evidence type="ECO:0000256" key="4">
    <source>
        <dbReference type="ARBA" id="ARBA00022679"/>
    </source>
</evidence>
<protein>
    <recommendedName>
        <fullName evidence="2">[histone H3]-lysine(4) N-trimethyltransferase</fullName>
        <ecNumber evidence="2">2.1.1.354</ecNumber>
    </recommendedName>
</protein>
<dbReference type="Gene3D" id="3.30.160.360">
    <property type="match status" value="1"/>
</dbReference>
<keyword evidence="5" id="KW-0949">S-adenosyl-L-methionine</keyword>
<feature type="domain" description="SET" evidence="20">
    <location>
        <begin position="3989"/>
        <end position="4109"/>
    </location>
</feature>
<dbReference type="InterPro" id="IPR003616">
    <property type="entry name" value="Post-SET_dom"/>
</dbReference>
<dbReference type="Gene3D" id="1.20.920.10">
    <property type="entry name" value="Bromodomain-like"/>
    <property type="match status" value="1"/>
</dbReference>
<dbReference type="GO" id="GO:0048188">
    <property type="term" value="C:Set1C/COMPASS complex"/>
    <property type="evidence" value="ECO:0007669"/>
    <property type="project" value="TreeGrafter"/>
</dbReference>
<dbReference type="GO" id="GO:0008270">
    <property type="term" value="F:zinc ion binding"/>
    <property type="evidence" value="ECO:0007669"/>
    <property type="project" value="UniProtKB-KW"/>
</dbReference>
<dbReference type="Gene3D" id="3.30.40.10">
    <property type="entry name" value="Zinc/RING finger domain, C3HC4 (zinc finger)"/>
    <property type="match status" value="3"/>
</dbReference>
<dbReference type="InterPro" id="IPR044570">
    <property type="entry name" value="Set1-like"/>
</dbReference>
<dbReference type="GO" id="GO:0140999">
    <property type="term" value="F:histone H3K4 trimethyltransferase activity"/>
    <property type="evidence" value="ECO:0007669"/>
    <property type="project" value="UniProtKB-EC"/>
</dbReference>
<dbReference type="InterPro" id="IPR011011">
    <property type="entry name" value="Znf_FYVE_PHD"/>
</dbReference>
<evidence type="ECO:0000313" key="23">
    <source>
        <dbReference type="Proteomes" id="UP001195914"/>
    </source>
</evidence>
<evidence type="ECO:0000259" key="19">
    <source>
        <dbReference type="PROSITE" id="PS50016"/>
    </source>
</evidence>
<keyword evidence="11" id="KW-0539">Nucleus</keyword>
<dbReference type="CDD" id="cd10518">
    <property type="entry name" value="SET_SETD1-like"/>
    <property type="match status" value="1"/>
</dbReference>
<evidence type="ECO:0000256" key="5">
    <source>
        <dbReference type="ARBA" id="ARBA00022691"/>
    </source>
</evidence>
<feature type="region of interest" description="Disordered" evidence="17">
    <location>
        <begin position="676"/>
        <end position="697"/>
    </location>
</feature>
<evidence type="ECO:0000256" key="6">
    <source>
        <dbReference type="ARBA" id="ARBA00022723"/>
    </source>
</evidence>
<dbReference type="Gene3D" id="2.170.270.10">
    <property type="entry name" value="SET domain"/>
    <property type="match status" value="1"/>
</dbReference>
<keyword evidence="23" id="KW-1185">Reference proteome</keyword>
<reference evidence="22" key="1">
    <citation type="journal article" date="2014" name="Nucleic Acids Res.">
        <title>The evolutionary dynamics of variant antigen genes in Babesia reveal a history of genomic innovation underlying host-parasite interaction.</title>
        <authorList>
            <person name="Jackson A.P."/>
            <person name="Otto T.D."/>
            <person name="Darby A."/>
            <person name="Ramaprasad A."/>
            <person name="Xia D."/>
            <person name="Echaide I.E."/>
            <person name="Farber M."/>
            <person name="Gahlot S."/>
            <person name="Gamble J."/>
            <person name="Gupta D."/>
            <person name="Gupta Y."/>
            <person name="Jackson L."/>
            <person name="Malandrin L."/>
            <person name="Malas T.B."/>
            <person name="Moussa E."/>
            <person name="Nair M."/>
            <person name="Reid A.J."/>
            <person name="Sanders M."/>
            <person name="Sharma J."/>
            <person name="Tracey A."/>
            <person name="Quail M.A."/>
            <person name="Weir W."/>
            <person name="Wastling J.M."/>
            <person name="Hall N."/>
            <person name="Willadsen P."/>
            <person name="Lingelbach K."/>
            <person name="Shiels B."/>
            <person name="Tait A."/>
            <person name="Berriman M."/>
            <person name="Allred D.R."/>
            <person name="Pain A."/>
        </authorList>
    </citation>
    <scope>NUCLEOTIDE SEQUENCE</scope>
    <source>
        <strain evidence="22">1802A</strain>
    </source>
</reference>
<evidence type="ECO:0000259" key="21">
    <source>
        <dbReference type="PROSITE" id="PS50868"/>
    </source>
</evidence>
<dbReference type="Pfam" id="PF00856">
    <property type="entry name" value="SET"/>
    <property type="match status" value="1"/>
</dbReference>
<dbReference type="InterPro" id="IPR001965">
    <property type="entry name" value="Znf_PHD"/>
</dbReference>
<feature type="compositionally biased region" description="Polar residues" evidence="17">
    <location>
        <begin position="2414"/>
        <end position="2424"/>
    </location>
</feature>
<evidence type="ECO:0000256" key="13">
    <source>
        <dbReference type="ARBA" id="ARBA00047583"/>
    </source>
</evidence>
<feature type="region of interest" description="Disordered" evidence="17">
    <location>
        <begin position="1584"/>
        <end position="1650"/>
    </location>
</feature>
<dbReference type="GO" id="GO:0032259">
    <property type="term" value="P:methylation"/>
    <property type="evidence" value="ECO:0007669"/>
    <property type="project" value="UniProtKB-KW"/>
</dbReference>
<dbReference type="EC" id="2.1.1.354" evidence="2"/>
<feature type="region of interest" description="Disordered" evidence="17">
    <location>
        <begin position="221"/>
        <end position="255"/>
    </location>
</feature>
<keyword evidence="4" id="KW-0808">Transferase</keyword>
<dbReference type="SMART" id="SM00317">
    <property type="entry name" value="SET"/>
    <property type="match status" value="1"/>
</dbReference>
<keyword evidence="6" id="KW-0479">Metal-binding</keyword>
<feature type="domain" description="Bromo" evidence="18">
    <location>
        <begin position="1011"/>
        <end position="1061"/>
    </location>
</feature>
<keyword evidence="9" id="KW-0156">Chromatin regulator</keyword>
<feature type="compositionally biased region" description="Pro residues" evidence="17">
    <location>
        <begin position="225"/>
        <end position="237"/>
    </location>
</feature>
<dbReference type="SUPFAM" id="SSF47370">
    <property type="entry name" value="Bromodomain"/>
    <property type="match status" value="1"/>
</dbReference>
<dbReference type="InterPro" id="IPR046341">
    <property type="entry name" value="SET_dom_sf"/>
</dbReference>
<name>A0AAD9G7J1_BABDI</name>
<feature type="domain" description="Post-SET" evidence="21">
    <location>
        <begin position="4117"/>
        <end position="4133"/>
    </location>
</feature>
<feature type="region of interest" description="Disordered" evidence="17">
    <location>
        <begin position="3500"/>
        <end position="3521"/>
    </location>
</feature>
<comment type="subcellular location">
    <subcellularLocation>
        <location evidence="1">Nucleus</location>
    </subcellularLocation>
</comment>
<dbReference type="PROSITE" id="PS50280">
    <property type="entry name" value="SET"/>
    <property type="match status" value="1"/>
</dbReference>
<evidence type="ECO:0000256" key="15">
    <source>
        <dbReference type="PROSITE-ProRule" id="PRU00035"/>
    </source>
</evidence>
<dbReference type="CDD" id="cd15517">
    <property type="entry name" value="PHD_TCF19_like"/>
    <property type="match status" value="1"/>
</dbReference>
<dbReference type="InterPro" id="IPR013083">
    <property type="entry name" value="Znf_RING/FYVE/PHD"/>
</dbReference>
<feature type="compositionally biased region" description="Basic and acidic residues" evidence="17">
    <location>
        <begin position="343"/>
        <end position="356"/>
    </location>
</feature>
<evidence type="ECO:0000256" key="3">
    <source>
        <dbReference type="ARBA" id="ARBA00022603"/>
    </source>
</evidence>
<evidence type="ECO:0000256" key="1">
    <source>
        <dbReference type="ARBA" id="ARBA00004123"/>
    </source>
</evidence>
<comment type="catalytic activity">
    <reaction evidence="14">
        <text>N(6),N(6)-dimethyl-L-lysyl(4)-[histone H3] + S-adenosyl-L-methionine = N(6),N(6),N(6)-trimethyl-L-lysyl(4)-[histone H3] + S-adenosyl-L-homocysteine + H(+)</text>
        <dbReference type="Rhea" id="RHEA:60272"/>
        <dbReference type="Rhea" id="RHEA-COMP:15537"/>
        <dbReference type="Rhea" id="RHEA-COMP:15540"/>
        <dbReference type="ChEBI" id="CHEBI:15378"/>
        <dbReference type="ChEBI" id="CHEBI:57856"/>
        <dbReference type="ChEBI" id="CHEBI:59789"/>
        <dbReference type="ChEBI" id="CHEBI:61961"/>
        <dbReference type="ChEBI" id="CHEBI:61976"/>
    </reaction>
</comment>
<dbReference type="InterPro" id="IPR036427">
    <property type="entry name" value="Bromodomain-like_sf"/>
</dbReference>
<feature type="region of interest" description="Disordered" evidence="17">
    <location>
        <begin position="2492"/>
        <end position="2518"/>
    </location>
</feature>
<evidence type="ECO:0000256" key="17">
    <source>
        <dbReference type="SAM" id="MobiDB-lite"/>
    </source>
</evidence>
<evidence type="ECO:0000256" key="14">
    <source>
        <dbReference type="ARBA" id="ARBA00049129"/>
    </source>
</evidence>
<dbReference type="PROSITE" id="PS50868">
    <property type="entry name" value="POST_SET"/>
    <property type="match status" value="1"/>
</dbReference>
<evidence type="ECO:0000313" key="22">
    <source>
        <dbReference type="EMBL" id="KAK1933209.1"/>
    </source>
</evidence>
<keyword evidence="7 16" id="KW-0863">Zinc-finger</keyword>
<accession>A0AAD9G7J1</accession>
<feature type="region of interest" description="Disordered" evidence="17">
    <location>
        <begin position="2399"/>
        <end position="2424"/>
    </location>
</feature>
<keyword evidence="8" id="KW-0862">Zinc</keyword>
<feature type="region of interest" description="Disordered" evidence="17">
    <location>
        <begin position="329"/>
        <end position="361"/>
    </location>
</feature>
<feature type="compositionally biased region" description="Polar residues" evidence="17">
    <location>
        <begin position="1616"/>
        <end position="1628"/>
    </location>
</feature>
<dbReference type="SUPFAM" id="SSF82199">
    <property type="entry name" value="SET domain"/>
    <property type="match status" value="1"/>
</dbReference>
<feature type="compositionally biased region" description="Polar residues" evidence="17">
    <location>
        <begin position="1640"/>
        <end position="1650"/>
    </location>
</feature>
<feature type="domain" description="PHD-type" evidence="19">
    <location>
        <begin position="918"/>
        <end position="978"/>
    </location>
</feature>
<evidence type="ECO:0000256" key="7">
    <source>
        <dbReference type="ARBA" id="ARBA00022771"/>
    </source>
</evidence>
<comment type="catalytic activity">
    <reaction evidence="12">
        <text>L-lysyl(4)-[histone H3] + 3 S-adenosyl-L-methionine = N(6),N(6),N(6)-trimethyl-L-lysyl(4)-[histone H3] + 3 S-adenosyl-L-homocysteine + 3 H(+)</text>
        <dbReference type="Rhea" id="RHEA:60260"/>
        <dbReference type="Rhea" id="RHEA-COMP:15537"/>
        <dbReference type="Rhea" id="RHEA-COMP:15547"/>
        <dbReference type="ChEBI" id="CHEBI:15378"/>
        <dbReference type="ChEBI" id="CHEBI:29969"/>
        <dbReference type="ChEBI" id="CHEBI:57856"/>
        <dbReference type="ChEBI" id="CHEBI:59789"/>
        <dbReference type="ChEBI" id="CHEBI:61961"/>
        <dbReference type="EC" id="2.1.1.354"/>
    </reaction>
</comment>
<evidence type="ECO:0000256" key="16">
    <source>
        <dbReference type="PROSITE-ProRule" id="PRU00146"/>
    </source>
</evidence>
<dbReference type="CDD" id="cd04369">
    <property type="entry name" value="Bromodomain"/>
    <property type="match status" value="1"/>
</dbReference>
<reference evidence="22" key="2">
    <citation type="submission" date="2021-05" db="EMBL/GenBank/DDBJ databases">
        <authorList>
            <person name="Pain A."/>
        </authorList>
    </citation>
    <scope>NUCLEOTIDE SEQUENCE</scope>
    <source>
        <strain evidence="22">1802A</strain>
    </source>
</reference>
<evidence type="ECO:0000256" key="9">
    <source>
        <dbReference type="ARBA" id="ARBA00022853"/>
    </source>
</evidence>
<gene>
    <name evidence="22" type="ORF">X943_002719</name>
</gene>
<dbReference type="Proteomes" id="UP001195914">
    <property type="component" value="Unassembled WGS sequence"/>
</dbReference>
<evidence type="ECO:0000256" key="12">
    <source>
        <dbReference type="ARBA" id="ARBA00047571"/>
    </source>
</evidence>
<dbReference type="EMBL" id="JAHBMH010000073">
    <property type="protein sequence ID" value="KAK1933209.1"/>
    <property type="molecule type" value="Genomic_DNA"/>
</dbReference>
<sequence length="4133" mass="460259">MGKYRRVPTDEGIWDLKCPKRRDRNDSCQTKELDDTFPPLEVTLEVPAVRNEADKAVSSQKASGGGKGGLKGRNVRISASKAQCKPTVVGTVNQESSLLTLDDDKVGFEYVGHCIRYRKLDGTIKTSKIGSNKTVSTDVTKWHYAIVKYWDPKWRVLFVHHLREEISSNLDEAEVALLLRDTELDSLLSDFVVWIETVTFEVHLVNSGRVFRRSGWYGGSGEPSAPSPLPPGSPILPTPKECANDNPSSDDLGEGANIGVLSPVSRAGALPVNIDYIVDIEFRESPMQIEVNETPIRCQSFYRLSDSDTPPRSAKEGDAVIDVPQSDVTTVPFSTEGQPAPRITKEESESSPDDGRNGITVDGKAEFTKIVEDPEEFTVHKCCLCDKGISCFVDDVFQKNDTTYFRTCDDTLDFNALVESVRSIMRMPNNAFTSLIHAQHTSMHDIGHLKEADVYKLLEDNLDITRLVMQNMLDGDIPLSDRFKVAICVKMIIWLRHLSGYKGKIATDSTFNVVYWGVRCSDCGKAYHARCLPYYHLTKGPPLMRPDTILMRERHHDTMCRLYRSYASMKPGGSSISHYRVDYLNTTRSDASEYTPTLCTEVLHDISPYLPVSQPIQNELDTLVGCSSTSGLRSSRRIAEHLLTSQGSKVRSATADSTTRSIPNGDNLNKATRRHARVSLEDPTSRSTVQLSNQSIKESRSVNDKTVSLKALTDPYSATNITAKSEGDSLAAAVDKDTPQETTILPRLASVGISSSNIPSSDVPSEDISVVFVPYLERQGCQPWKCEFCTVCVYCCLPTRTETEEVTLMNDQPPFDDPKNPYRRLYLSSLLEKLDAICVKPKDRREVNFVRCVSCNVSAHKKCCNPVIKDFAFVESWRCESCLQCICCGYRDSAGPNYMNWGLFFLFCLRCWQSFEKSNYCGVCYKIWTSLDNVSYRWIQCDGCRLWVHIDCDPSSHDVSTSGNAKNAKYKCPACRSPNKLHRMFRVLELVFNLDRYNQFRYPMPSTYTAYWSIVTCPMDLTTIRKKLEFGMYNIFEEFVFDILITSYNAKIFNMPNTKVFKITVGFESRCRQLMSGVFGINDSDMDLILQCGMRHAKLEAFSARIERIISGVHIDKTAVTPEIADECLNVDELNAISCKELKHHLKFDEFDGCIKLNRQSYLYRNRCYQKAQSKRLNQRLGYYNHDYLLSHLGIPEFLYNVDNTHKLFPVPTVRCGLQFPVVNIIYPRTGRSFRFPIAFSPDENLIKPMLSKNLVLYDYETLGDVDRGGLLYSSDANSLDIMSTYYSENMESSEGLWTELCVVCGSSAYNNYMVFCVTCGEAFHYYCAGLLFPPQFVQYSNFRCAGCAVCDCCSCRVVSNHIYDLININDFRLANALGWTPKLIDYTGLKLSKDMISHLLNGANSVVSGDEAQLDGKEREHVVHLKSRTDTKQDSILYDKVKFDRSKSGGTAFSMHNSAKCDSHADGQGPPYDSRDMAKTAFKVHRNGACIFSSGCQPPLVNVRCCFCGSCAHLKCTIDIAEMLPSVGDAHPQHVAVNATTPAVVKAPNMVTGELLFSQQMPLVMPTAVGPAISASMLPTPMKAPPIPTCKTGGQRKPRLGGKKAKAPFKPPSPVGSSANSGTSSPDPRTPKIMPQFPPNVTSGTEAPTTGCESTKFISAGGDMLSVAYADPHHSVLNPPLQGVPISHAHPAISTQQVYVAATPQYLDPFIARNDDCWSNMRFNAGTNVNLYQHQMLSTPDMFYSTSGQHMSPYMAFSALQSEYSGGFYNVSSQAMGHSGMIVNNSSPSQYTANKFIHSVGSIGSEFGFDVSQPGAVSTLYHPSATVPQSITPQASMSASCLPSVSMYANVQFPNNSYHNISGPSDSMAHVESCGPTLIASAHAIQSNNEYVHAVSGLQMMYNSAPSVPNCVLNTVEASMYQPGIGVPGTYGHNNMISRSDDNIVENSARGIPSDLLPFQGLPSWTWDSLMPPLVTSDYTVQPSGVESASVCLNDSSTLTRPIYGSSMRYLSHDVGMKSEGCIPSDDTRATKMPTRESSFAQCAGGKFGPYKRRVEATFYQNNSKVPLLCEKQRPVVPDNRQVWQHDGSGIFACGRHPLPGFPHLHTNFQYPHQRLFKICRIPDDDLLLKFIFDTVRVGATGCSVNDELHGLESMDVSHMEGCSYSTVFYQTLINSRCVCCGLPIQVTAKGMDRCPQPDSSSLVMEKGSPIQLPPHLSIYEMCRECRLWRGAFMKGSPDSISVDPLSSLGIDKSVFEPFDATNEASAGSIDTSLLTSTECIKTISLTRHWNLLSENVFKYLTTVVKQWITMNGNHLKYLENDFALSQFVNHMLSQYRFNNFNMRSQIYSGLVHSPLSPTSFLYWADSLRNCNPSNEQLEEVFNQVSKEYHPHLANAGRASPITDANVDASPSPKGSTLCSSRPGSSEEAIGFLALSLGDVTPSNEDSHENIGSFSRVGPTTRTVISAAHPSMKSHFGSSGFCTGKKQIRTFDKPESDTSGSMPFSAADGAPSHTDGSMHGIIQSSCIPSASDHMVTEVQSECASDGACYIDRGMCLRDEINGSVDHCNVNENSFGNQFGSVMNQTGFPASNKIDPVGNDDGFEKVDSSLFAPKPGISSSIKFAPTESTMDPDKSKSQAEVQHLNNGHISRDISPGSMPDEFLSRDIMGSPNQIGRYSPSAEIAAANAPHHSSSSGYQVDRMHVTPNPKSYSAIASPGPLQADPQPFDGAIASYSVIIGRVSQMLNAYESLMRLRTHYFNATYKQSTTKFMDSCLSASSPFRQLCKTWSSLLDFFLQGNQNAGSRGKLTDYPYMRRRLTHMLFSELEHYMEAFRRAFGLCGLTTLPPSYPRLSTFDYVTHCLSFEGTAILLFLQELEDYWYYSDFDMHNCIHPSSGEAVPKPSFNKLFYLSQYVSLIRNTQNEVSSHRSGGLSFSMRQRRKIVAPLNICTDTGENLASKDTNLNSLFSLVDKMKTELDSAFMNDSSTTLHKENPEFSLRLGNSLIVEIVSSRAISGDIDVDSFGMKLGGSYICGSTDGVGTDVFEEFFEDFQKDSQTPVEVWRMHLIQKVLPRRVLILEGSCTVRHSLRPSARKCCCLCQVPFNTILRGNLLPWRDGYVHSECMLWSVDNAYLPRIYNQNYDTLLLSSCVLKQYLFGITAKDTSRHLTHRRIRPSTITGNTYTMVPEDDNNLDPQLFNWNLLDMRVIPPVTLTDKLVHAVVTASHDVYCFWCGDIGASVRCTGPKCNVRFHLVCAFMAANSELSKTLLRMMVDNKFAHGSSKDIFPVRLYYTRRLLWCASCFRNHVTSKIDRLALNHLISLNPRQMKVFLALEGLSSSATFIIAKHVLQSVRIIPEVIYLSDVDAHIDESRSEYALLRSEFRRRMSFLKQDEMVSVLLDWITKPKGFPPCMSSIHDSDMKDSCHSCRCHRNVSPKEQYYFNFGWMPSSISPFSMLRIPKSSCSSLDCTFEAHNNVSTPFESEGKPPISLRERRQLIRARMQLDRPSRLHRQKQRQSGSQSLQESITCFATDSPQRLLSHLQTLQTTPGGEVVTLSSISSFLALRRAHIKLVLKRRREYNRRSTAHLHCFSVASSRIASDCFTRSCTPKSDALHTMLNFGQGSDVTDRATPQNGIRDTPDLVSSSHSAVVPPSETIFTREGHTNTSIGGRRPFTDRTSVIGDGRISDYVSNENEIPRRTQYRRLFSDKLYGVNKDDLEPDLKYDCKGTNVKDVSELVRTGSLTILDVGGGLIFDYGKRAYPAGFTSVRIFWSNRYHSRGKICASIKGIVHNGVPSLLNGRGMRASYLCTIRVKQCQPYFSISLLASSNFDMSESKTIAQGFNLDKVFSSFMRDIGREASPRFSAIDFFGLNHHYVVQELRIRFCKGLLNRSAEFFNARFFSAAISGVAFPRSANKLKSMLRYGDSVSLPPVAGESFMRAKQLPAIDFTSAHLQKLAFNGLPLNPSLDRHQFDFAVPSSHYRYLSLIQPEKRLEVRNSTIHGFGLFVTEDIAAGEPVVEYVGELIREHIGDEREETYAKEQGGDGSCYMFRLDEELIVDATRKGSMSRFINHSCEPNCVCRIVTCDKGLKHIVVFAKVDLKAGDEVTYDYKFGVEGDGKKLVCLCGSASCMGRMN</sequence>
<evidence type="ECO:0000256" key="11">
    <source>
        <dbReference type="ARBA" id="ARBA00023242"/>
    </source>
</evidence>
<dbReference type="InterPro" id="IPR019787">
    <property type="entry name" value="Znf_PHD-finger"/>
</dbReference>
<comment type="caution">
    <text evidence="22">The sequence shown here is derived from an EMBL/GenBank/DDBJ whole genome shotgun (WGS) entry which is preliminary data.</text>
</comment>
<proteinExistence type="predicted"/>
<dbReference type="SUPFAM" id="SSF57903">
    <property type="entry name" value="FYVE/PHD zinc finger"/>
    <property type="match status" value="2"/>
</dbReference>
<dbReference type="SMART" id="SM00297">
    <property type="entry name" value="BROMO"/>
    <property type="match status" value="1"/>
</dbReference>
<dbReference type="PROSITE" id="PS50016">
    <property type="entry name" value="ZF_PHD_2"/>
    <property type="match status" value="2"/>
</dbReference>
<dbReference type="PROSITE" id="PS01359">
    <property type="entry name" value="ZF_PHD_1"/>
    <property type="match status" value="1"/>
</dbReference>
<dbReference type="InterPro" id="IPR019786">
    <property type="entry name" value="Zinc_finger_PHD-type_CS"/>
</dbReference>
<dbReference type="Pfam" id="PF00628">
    <property type="entry name" value="PHD"/>
    <property type="match status" value="1"/>
</dbReference>
<evidence type="ECO:0000259" key="20">
    <source>
        <dbReference type="PROSITE" id="PS50280"/>
    </source>
</evidence>
<evidence type="ECO:0000256" key="10">
    <source>
        <dbReference type="ARBA" id="ARBA00023117"/>
    </source>
</evidence>
<feature type="compositionally biased region" description="Polar residues" evidence="17">
    <location>
        <begin position="685"/>
        <end position="696"/>
    </location>
</feature>
<evidence type="ECO:0000256" key="2">
    <source>
        <dbReference type="ARBA" id="ARBA00012182"/>
    </source>
</evidence>
<evidence type="ECO:0000256" key="8">
    <source>
        <dbReference type="ARBA" id="ARBA00022833"/>
    </source>
</evidence>
<feature type="compositionally biased region" description="Basic residues" evidence="17">
    <location>
        <begin position="1595"/>
        <end position="1608"/>
    </location>
</feature>
<dbReference type="InterPro" id="IPR001214">
    <property type="entry name" value="SET_dom"/>
</dbReference>
<feature type="region of interest" description="Disordered" evidence="17">
    <location>
        <begin position="53"/>
        <end position="72"/>
    </location>
</feature>
<comment type="catalytic activity">
    <reaction evidence="13">
        <text>N(6)-methyl-L-lysyl(4)-[histone H3] + S-adenosyl-L-methionine = N(6),N(6)-dimethyl-L-lysyl(4)-[histone H3] + S-adenosyl-L-homocysteine + H(+)</text>
        <dbReference type="Rhea" id="RHEA:60268"/>
        <dbReference type="Rhea" id="RHEA-COMP:15540"/>
        <dbReference type="Rhea" id="RHEA-COMP:15543"/>
        <dbReference type="ChEBI" id="CHEBI:15378"/>
        <dbReference type="ChEBI" id="CHEBI:57856"/>
        <dbReference type="ChEBI" id="CHEBI:59789"/>
        <dbReference type="ChEBI" id="CHEBI:61929"/>
        <dbReference type="ChEBI" id="CHEBI:61976"/>
    </reaction>
</comment>
<feature type="domain" description="PHD-type" evidence="19">
    <location>
        <begin position="1299"/>
        <end position="1351"/>
    </location>
</feature>
<dbReference type="PANTHER" id="PTHR45814:SF2">
    <property type="entry name" value="HISTONE-LYSINE N-METHYLTRANSFERASE SETD1"/>
    <property type="match status" value="1"/>
</dbReference>